<evidence type="ECO:0000313" key="3">
    <source>
        <dbReference type="Proteomes" id="UP000008694"/>
    </source>
</evidence>
<keyword evidence="3" id="KW-1185">Reference proteome</keyword>
<protein>
    <submittedName>
        <fullName evidence="2">Uncharacterized protein</fullName>
    </submittedName>
</protein>
<evidence type="ECO:0000313" key="2">
    <source>
        <dbReference type="EMBL" id="EFH56954.1"/>
    </source>
</evidence>
<gene>
    <name evidence="2" type="ORF">ARALYDRAFT_901218</name>
</gene>
<dbReference type="AlphaFoldDB" id="D7LBF5"/>
<dbReference type="Proteomes" id="UP000008694">
    <property type="component" value="Unassembled WGS sequence"/>
</dbReference>
<reference evidence="3" key="1">
    <citation type="journal article" date="2011" name="Nat. Genet.">
        <title>The Arabidopsis lyrata genome sequence and the basis of rapid genome size change.</title>
        <authorList>
            <person name="Hu T.T."/>
            <person name="Pattyn P."/>
            <person name="Bakker E.G."/>
            <person name="Cao J."/>
            <person name="Cheng J.-F."/>
            <person name="Clark R.M."/>
            <person name="Fahlgren N."/>
            <person name="Fawcett J.A."/>
            <person name="Grimwood J."/>
            <person name="Gundlach H."/>
            <person name="Haberer G."/>
            <person name="Hollister J.D."/>
            <person name="Ossowski S."/>
            <person name="Ottilar R.P."/>
            <person name="Salamov A.A."/>
            <person name="Schneeberger K."/>
            <person name="Spannagl M."/>
            <person name="Wang X."/>
            <person name="Yang L."/>
            <person name="Nasrallah M.E."/>
            <person name="Bergelson J."/>
            <person name="Carrington J.C."/>
            <person name="Gaut B.S."/>
            <person name="Schmutz J."/>
            <person name="Mayer K.F.X."/>
            <person name="Van de Peer Y."/>
            <person name="Grigoriev I.V."/>
            <person name="Nordborg M."/>
            <person name="Weigel D."/>
            <person name="Guo Y.-L."/>
        </authorList>
    </citation>
    <scope>NUCLEOTIDE SEQUENCE [LARGE SCALE GENOMIC DNA]</scope>
    <source>
        <strain evidence="3">cv. MN47</strain>
    </source>
</reference>
<organism evidence="3">
    <name type="scientific">Arabidopsis lyrata subsp. lyrata</name>
    <name type="common">Lyre-leaved rock-cress</name>
    <dbReference type="NCBI Taxonomy" id="81972"/>
    <lineage>
        <taxon>Eukaryota</taxon>
        <taxon>Viridiplantae</taxon>
        <taxon>Streptophyta</taxon>
        <taxon>Embryophyta</taxon>
        <taxon>Tracheophyta</taxon>
        <taxon>Spermatophyta</taxon>
        <taxon>Magnoliopsida</taxon>
        <taxon>eudicotyledons</taxon>
        <taxon>Gunneridae</taxon>
        <taxon>Pentapetalae</taxon>
        <taxon>rosids</taxon>
        <taxon>malvids</taxon>
        <taxon>Brassicales</taxon>
        <taxon>Brassicaceae</taxon>
        <taxon>Camelineae</taxon>
        <taxon>Arabidopsis</taxon>
    </lineage>
</organism>
<sequence length="83" mass="9119">MAFSRSSLISFFSLALFAVFNPTISSRVPSFIKLPSSVESSSSVASYCEGWKLAAETDNAGKWKVVPNQAKHKLMQQMIKESS</sequence>
<dbReference type="HOGENOM" id="CLU_2545713_0_0_1"/>
<proteinExistence type="predicted"/>
<feature type="signal peptide" evidence="1">
    <location>
        <begin position="1"/>
        <end position="25"/>
    </location>
</feature>
<dbReference type="EMBL" id="GL348716">
    <property type="protein sequence ID" value="EFH56954.1"/>
    <property type="molecule type" value="Genomic_DNA"/>
</dbReference>
<name>D7LBF5_ARALL</name>
<feature type="chain" id="PRO_5003102529" evidence="1">
    <location>
        <begin position="26"/>
        <end position="83"/>
    </location>
</feature>
<keyword evidence="1" id="KW-0732">Signal</keyword>
<evidence type="ECO:0000256" key="1">
    <source>
        <dbReference type="SAM" id="SignalP"/>
    </source>
</evidence>
<accession>D7LBF5</accession>
<dbReference type="Gramene" id="scaffold_400719.1">
    <property type="protein sequence ID" value="scaffold_400719.1"/>
    <property type="gene ID" value="scaffold_400719.1"/>
</dbReference>